<dbReference type="OMA" id="GEKEWCK"/>
<dbReference type="FunCoup" id="A0A1D6HZ97">
    <property type="interactions" value="323"/>
</dbReference>
<dbReference type="eggNOG" id="KOG3178">
    <property type="taxonomic scope" value="Eukaryota"/>
</dbReference>
<dbReference type="ExpressionAtlas" id="A0A1D6HZ97">
    <property type="expression patterns" value="baseline and differential"/>
</dbReference>
<reference evidence="7 9" key="1">
    <citation type="submission" date="2015-12" db="EMBL/GenBank/DDBJ databases">
        <title>Update maize B73 reference genome by single molecule sequencing technologies.</title>
        <authorList>
            <consortium name="Maize Genome Sequencing Project"/>
            <person name="Ware D."/>
        </authorList>
    </citation>
    <scope>NUCLEOTIDE SEQUENCE [LARGE SCALE GENOMIC DNA]</scope>
    <source>
        <strain evidence="9">cv. B73</strain>
        <tissue evidence="7">Seedling</tissue>
    </source>
</reference>
<dbReference type="Pfam" id="PF00891">
    <property type="entry name" value="Methyltransf_2"/>
    <property type="match status" value="1"/>
</dbReference>
<keyword evidence="9" id="KW-1185">Reference proteome</keyword>
<protein>
    <submittedName>
        <fullName evidence="7">Putative O-methyltransferase 2</fullName>
    </submittedName>
</protein>
<dbReference type="InterPro" id="IPR016461">
    <property type="entry name" value="COMT-like"/>
</dbReference>
<dbReference type="InterPro" id="IPR012967">
    <property type="entry name" value="COMT_dimerisation"/>
</dbReference>
<feature type="domain" description="O-methyltransferase dimerisation" evidence="6">
    <location>
        <begin position="24"/>
        <end position="105"/>
    </location>
</feature>
<evidence type="ECO:0000256" key="4">
    <source>
        <dbReference type="PIRSR" id="PIRSR005739-1"/>
    </source>
</evidence>
<dbReference type="Pfam" id="PF08100">
    <property type="entry name" value="Dimerisation"/>
    <property type="match status" value="1"/>
</dbReference>
<proteinExistence type="predicted"/>
<dbReference type="InterPro" id="IPR001077">
    <property type="entry name" value="COMT_C"/>
</dbReference>
<dbReference type="Gramene" id="Zm00001eb306700_T001">
    <property type="protein sequence ID" value="Zm00001eb306700_P001"/>
    <property type="gene ID" value="Zm00001eb306700"/>
</dbReference>
<dbReference type="PANTHER" id="PTHR11746">
    <property type="entry name" value="O-METHYLTRANSFERASE"/>
    <property type="match status" value="1"/>
</dbReference>
<name>A0A1D6HZ97_MAIZE</name>
<feature type="active site" description="Proton acceptor" evidence="4">
    <location>
        <position position="273"/>
    </location>
</feature>
<keyword evidence="3" id="KW-0949">S-adenosyl-L-methionine</keyword>
<dbReference type="InterPro" id="IPR036390">
    <property type="entry name" value="WH_DNA-bd_sf"/>
</dbReference>
<dbReference type="FunFam" id="3.40.50.150:FF:000206">
    <property type="entry name" value="O-methyltransferase ZRP4"/>
    <property type="match status" value="1"/>
</dbReference>
<dbReference type="Gene3D" id="1.10.10.10">
    <property type="entry name" value="Winged helix-like DNA-binding domain superfamily/Winged helix DNA-binding domain"/>
    <property type="match status" value="1"/>
</dbReference>
<organism evidence="8 9">
    <name type="scientific">Zea mays</name>
    <name type="common">Maize</name>
    <dbReference type="NCBI Taxonomy" id="4577"/>
    <lineage>
        <taxon>Eukaryota</taxon>
        <taxon>Viridiplantae</taxon>
        <taxon>Streptophyta</taxon>
        <taxon>Embryophyta</taxon>
        <taxon>Tracheophyta</taxon>
        <taxon>Spermatophyta</taxon>
        <taxon>Magnoliopsida</taxon>
        <taxon>Liliopsida</taxon>
        <taxon>Poales</taxon>
        <taxon>Poaceae</taxon>
        <taxon>PACMAD clade</taxon>
        <taxon>Panicoideae</taxon>
        <taxon>Andropogonodae</taxon>
        <taxon>Andropogoneae</taxon>
        <taxon>Tripsacinae</taxon>
        <taxon>Zea</taxon>
    </lineage>
</organism>
<dbReference type="Gene3D" id="3.40.50.150">
    <property type="entry name" value="Vaccinia Virus protein VP39"/>
    <property type="match status" value="1"/>
</dbReference>
<keyword evidence="2 7" id="KW-0808">Transferase</keyword>
<dbReference type="GO" id="GO:0008171">
    <property type="term" value="F:O-methyltransferase activity"/>
    <property type="evidence" value="ECO:0000318"/>
    <property type="project" value="GO_Central"/>
</dbReference>
<dbReference type="SMR" id="A0A1D6HZ97"/>
<dbReference type="InterPro" id="IPR029063">
    <property type="entry name" value="SAM-dependent_MTases_sf"/>
</dbReference>
<evidence type="ECO:0000259" key="5">
    <source>
        <dbReference type="Pfam" id="PF00891"/>
    </source>
</evidence>
<dbReference type="InterPro" id="IPR036388">
    <property type="entry name" value="WH-like_DNA-bd_sf"/>
</dbReference>
<dbReference type="PaxDb" id="4577-GRMZM2G177424_P01"/>
<dbReference type="GO" id="GO:0008757">
    <property type="term" value="F:S-adenosylmethionine-dependent methyltransferase activity"/>
    <property type="evidence" value="ECO:0000318"/>
    <property type="project" value="GO_Central"/>
</dbReference>
<dbReference type="SUPFAM" id="SSF53335">
    <property type="entry name" value="S-adenosyl-L-methionine-dependent methyltransferases"/>
    <property type="match status" value="1"/>
</dbReference>
<dbReference type="EMBL" id="CM007650">
    <property type="protein sequence ID" value="ONM53406.1"/>
    <property type="molecule type" value="Genomic_DNA"/>
</dbReference>
<evidence type="ECO:0000256" key="1">
    <source>
        <dbReference type="ARBA" id="ARBA00022603"/>
    </source>
</evidence>
<evidence type="ECO:0000256" key="3">
    <source>
        <dbReference type="ARBA" id="ARBA00022691"/>
    </source>
</evidence>
<dbReference type="PIRSF" id="PIRSF005739">
    <property type="entry name" value="O-mtase"/>
    <property type="match status" value="1"/>
</dbReference>
<sequence>MEPQCNVGMFTRAELLEASVELRHHALGCVKSTALRCAVKLGVANAIQRRGGRASVEDLLTELSLDASRLRCLHSVMRALAALGVFKEGSDGEYGLTAISSLLVDDDSSVRGSLRPITLLYLEPAFVAPVLNLADWALAGVDGSDDDNNCSARGTAFKMTHGEDVWDVLARDAFLGDFFNGALASETRFLMDIAIRGSPQVFEGIASLVDAGGGTGAAAQAVAAAFPDTRCTVLELPQVVDAAPIDGPVRFVGGDMTKFIPPADAVLLKNVLHDWSDKDCVIILKRCKEAIAASGKVIVIDIVLGSSSLAICNETQLWLDLFMSTVTTGKERREEEWYRLFKEAGFSAYKISPVLGLLSIIEVFL</sequence>
<dbReference type="GO" id="GO:0032259">
    <property type="term" value="P:methylation"/>
    <property type="evidence" value="ECO:0000318"/>
    <property type="project" value="GO_Central"/>
</dbReference>
<dbReference type="SUPFAM" id="SSF46785">
    <property type="entry name" value="Winged helix' DNA-binding domain"/>
    <property type="match status" value="1"/>
</dbReference>
<accession>A0A1D6HZ97</accession>
<evidence type="ECO:0000313" key="9">
    <source>
        <dbReference type="Proteomes" id="UP000007305"/>
    </source>
</evidence>
<evidence type="ECO:0000259" key="6">
    <source>
        <dbReference type="Pfam" id="PF08100"/>
    </source>
</evidence>
<reference evidence="8" key="2">
    <citation type="submission" date="2019-07" db="EMBL/GenBank/DDBJ databases">
        <authorList>
            <person name="Seetharam A."/>
            <person name="Woodhouse M."/>
            <person name="Cannon E."/>
        </authorList>
    </citation>
    <scope>NUCLEOTIDE SEQUENCE [LARGE SCALE GENOMIC DNA]</scope>
    <source>
        <strain evidence="8">cv. B73</strain>
    </source>
</reference>
<dbReference type="PROSITE" id="PS51683">
    <property type="entry name" value="SAM_OMT_II"/>
    <property type="match status" value="1"/>
</dbReference>
<evidence type="ECO:0000313" key="7">
    <source>
        <dbReference type="EMBL" id="ONM53406.1"/>
    </source>
</evidence>
<dbReference type="AlphaFoldDB" id="A0A1D6HZ97"/>
<evidence type="ECO:0000256" key="2">
    <source>
        <dbReference type="ARBA" id="ARBA00022679"/>
    </source>
</evidence>
<keyword evidence="1 7" id="KW-0489">Methyltransferase</keyword>
<dbReference type="EnsemblPlants" id="Zm00001eb306700_T001">
    <property type="protein sequence ID" value="Zm00001eb306700_P001"/>
    <property type="gene ID" value="Zm00001eb306700"/>
</dbReference>
<dbReference type="GO" id="GO:0046983">
    <property type="term" value="F:protein dimerization activity"/>
    <property type="evidence" value="ECO:0007669"/>
    <property type="project" value="InterPro"/>
</dbReference>
<feature type="domain" description="O-methyltransferase C-terminal" evidence="5">
    <location>
        <begin position="155"/>
        <end position="347"/>
    </location>
</feature>
<evidence type="ECO:0000313" key="8">
    <source>
        <dbReference type="EnsemblPlants" id="Zm00001eb306700_P001"/>
    </source>
</evidence>
<reference evidence="8" key="3">
    <citation type="submission" date="2021-05" db="UniProtKB">
        <authorList>
            <consortium name="EnsemblPlants"/>
        </authorList>
    </citation>
    <scope>IDENTIFICATION</scope>
    <source>
        <strain evidence="8">cv. B73</strain>
    </source>
</reference>
<dbReference type="IntAct" id="A0A1D6HZ97">
    <property type="interactions" value="2"/>
</dbReference>
<gene>
    <name evidence="7" type="ORF">ZEAMMB73_Zm00001d019613</name>
</gene>
<dbReference type="Proteomes" id="UP000007305">
    <property type="component" value="Chromosome 7"/>
</dbReference>